<dbReference type="PROSITE" id="PS51819">
    <property type="entry name" value="VOC"/>
    <property type="match status" value="1"/>
</dbReference>
<protein>
    <submittedName>
        <fullName evidence="2">Glyoxalase</fullName>
    </submittedName>
</protein>
<dbReference type="PANTHER" id="PTHR36113">
    <property type="entry name" value="LYASE, PUTATIVE-RELATED-RELATED"/>
    <property type="match status" value="1"/>
</dbReference>
<dbReference type="KEGG" id="stae:HNV11_05880"/>
<evidence type="ECO:0000313" key="2">
    <source>
        <dbReference type="EMBL" id="QJW88946.1"/>
    </source>
</evidence>
<dbReference type="InterPro" id="IPR004360">
    <property type="entry name" value="Glyas_Fos-R_dOase_dom"/>
</dbReference>
<accession>A0A6M5Y694</accession>
<keyword evidence="3" id="KW-1185">Reference proteome</keyword>
<dbReference type="PANTHER" id="PTHR36113:SF1">
    <property type="entry name" value="GLYOXALASE_BLEOMYCIN RESISTANCE PROTEIN_DIOXYGENASE"/>
    <property type="match status" value="1"/>
</dbReference>
<evidence type="ECO:0000313" key="3">
    <source>
        <dbReference type="Proteomes" id="UP000502756"/>
    </source>
</evidence>
<dbReference type="InterPro" id="IPR029068">
    <property type="entry name" value="Glyas_Bleomycin-R_OHBP_Dase"/>
</dbReference>
<sequence length="135" mass="15407">MHIDHLALWVRDLERMRQFYQTYFGAIANEKYVNSQKQFSSYFLSFPDHSGHPAVARLEIMQMPGIPNSKNDALAQFSGLIHFAISVGSEIAVDHLTERLRADGYVVVGEPRRTGDGYYESIVFDPEQNRIEITA</sequence>
<dbReference type="EMBL" id="CP053435">
    <property type="protein sequence ID" value="QJW88946.1"/>
    <property type="molecule type" value="Genomic_DNA"/>
</dbReference>
<dbReference type="InterPro" id="IPR051332">
    <property type="entry name" value="Fosfomycin_Res_Enzymes"/>
</dbReference>
<dbReference type="Pfam" id="PF00903">
    <property type="entry name" value="Glyoxalase"/>
    <property type="match status" value="1"/>
</dbReference>
<dbReference type="Proteomes" id="UP000502756">
    <property type="component" value="Chromosome"/>
</dbReference>
<organism evidence="2 3">
    <name type="scientific">Spirosoma taeanense</name>
    <dbReference type="NCBI Taxonomy" id="2735870"/>
    <lineage>
        <taxon>Bacteria</taxon>
        <taxon>Pseudomonadati</taxon>
        <taxon>Bacteroidota</taxon>
        <taxon>Cytophagia</taxon>
        <taxon>Cytophagales</taxon>
        <taxon>Cytophagaceae</taxon>
        <taxon>Spirosoma</taxon>
    </lineage>
</organism>
<evidence type="ECO:0000259" key="1">
    <source>
        <dbReference type="PROSITE" id="PS51819"/>
    </source>
</evidence>
<dbReference type="SUPFAM" id="SSF54593">
    <property type="entry name" value="Glyoxalase/Bleomycin resistance protein/Dihydroxybiphenyl dioxygenase"/>
    <property type="match status" value="1"/>
</dbReference>
<proteinExistence type="predicted"/>
<gene>
    <name evidence="2" type="ORF">HNV11_05880</name>
</gene>
<feature type="domain" description="VOC" evidence="1">
    <location>
        <begin position="2"/>
        <end position="135"/>
    </location>
</feature>
<reference evidence="2 3" key="1">
    <citation type="submission" date="2020-05" db="EMBL/GenBank/DDBJ databases">
        <title>Genome sequencing of Spirosoma sp. TS118.</title>
        <authorList>
            <person name="Lee J.-H."/>
            <person name="Jeong S."/>
            <person name="Zhao L."/>
            <person name="Jung J.-H."/>
            <person name="Kim M.-K."/>
            <person name="Lim S."/>
        </authorList>
    </citation>
    <scope>NUCLEOTIDE SEQUENCE [LARGE SCALE GENOMIC DNA]</scope>
    <source>
        <strain evidence="2 3">TS118</strain>
    </source>
</reference>
<dbReference type="InterPro" id="IPR037523">
    <property type="entry name" value="VOC_core"/>
</dbReference>
<dbReference type="AlphaFoldDB" id="A0A6M5Y694"/>
<dbReference type="RefSeq" id="WP_171738785.1">
    <property type="nucleotide sequence ID" value="NZ_CP053435.1"/>
</dbReference>
<name>A0A6M5Y694_9BACT</name>
<dbReference type="Gene3D" id="3.10.180.10">
    <property type="entry name" value="2,3-Dihydroxybiphenyl 1,2-Dioxygenase, domain 1"/>
    <property type="match status" value="1"/>
</dbReference>